<name>A0A6F8T0M2_9GAMM</name>
<evidence type="ECO:0000313" key="2">
    <source>
        <dbReference type="Proteomes" id="UP000502894"/>
    </source>
</evidence>
<organism evidence="1 2">
    <name type="scientific">Legionella antarctica</name>
    <dbReference type="NCBI Taxonomy" id="2708020"/>
    <lineage>
        <taxon>Bacteria</taxon>
        <taxon>Pseudomonadati</taxon>
        <taxon>Pseudomonadota</taxon>
        <taxon>Gammaproteobacteria</taxon>
        <taxon>Legionellales</taxon>
        <taxon>Legionellaceae</taxon>
        <taxon>Legionella</taxon>
    </lineage>
</organism>
<dbReference type="KEGG" id="lant:TUM19329_02990"/>
<dbReference type="AlphaFoldDB" id="A0A6F8T0M2"/>
<keyword evidence="2" id="KW-1185">Reference proteome</keyword>
<dbReference type="Proteomes" id="UP000502894">
    <property type="component" value="Chromosome"/>
</dbReference>
<protein>
    <submittedName>
        <fullName evidence="1">Uncharacterized protein</fullName>
    </submittedName>
</protein>
<accession>A0A6F8T0M2</accession>
<proteinExistence type="predicted"/>
<evidence type="ECO:0000313" key="1">
    <source>
        <dbReference type="EMBL" id="BCA93938.1"/>
    </source>
</evidence>
<dbReference type="EMBL" id="AP022839">
    <property type="protein sequence ID" value="BCA93938.1"/>
    <property type="molecule type" value="Genomic_DNA"/>
</dbReference>
<reference evidence="1" key="1">
    <citation type="journal article" date="2020" name="Microbiol. Resour. Announc.">
        <title>Complete Genome Sequence of Novel Psychrotolerant Legionella Strain TUM19329, Isolated from Antarctic Lake Sediment.</title>
        <authorList>
            <person name="Shimada S."/>
            <person name="Nakai R."/>
            <person name="Aoki K."/>
            <person name="Shimoeda N."/>
            <person name="Ohno G."/>
            <person name="Miyazaki Y."/>
            <person name="Kudoh S."/>
            <person name="Imura S."/>
            <person name="Watanabe K."/>
            <person name="Ishii Y."/>
            <person name="Tateda K."/>
        </authorList>
    </citation>
    <scope>NUCLEOTIDE SEQUENCE [LARGE SCALE GENOMIC DNA]</scope>
    <source>
        <strain evidence="1">TUM19329</strain>
    </source>
</reference>
<sequence length="71" mass="8089">MTMMRLILGFINYFGLYNIKRVGATDNPERLNSGNILRIKLILRKSTVRTAAFWDAVSKRPTCVVAESLRS</sequence>
<gene>
    <name evidence="1" type="ORF">TUM19329_02990</name>
</gene>